<gene>
    <name evidence="2" type="ORF">WN944_021002</name>
</gene>
<keyword evidence="3" id="KW-1185">Reference proteome</keyword>
<dbReference type="EMBL" id="JBCGBO010000001">
    <property type="protein sequence ID" value="KAK9228055.1"/>
    <property type="molecule type" value="Genomic_DNA"/>
</dbReference>
<proteinExistence type="predicted"/>
<comment type="caution">
    <text evidence="2">The sequence shown here is derived from an EMBL/GenBank/DDBJ whole genome shotgun (WGS) entry which is preliminary data.</text>
</comment>
<keyword evidence="1" id="KW-0472">Membrane</keyword>
<evidence type="ECO:0000256" key="1">
    <source>
        <dbReference type="SAM" id="Phobius"/>
    </source>
</evidence>
<sequence length="58" mass="6756">MISHGVAFALSNLKSYFLFLFFSFSHKSQCYKNLLLAFTDYFARLVASYRHLLGLQTK</sequence>
<organism evidence="2 3">
    <name type="scientific">Citrus x changshan-huyou</name>
    <dbReference type="NCBI Taxonomy" id="2935761"/>
    <lineage>
        <taxon>Eukaryota</taxon>
        <taxon>Viridiplantae</taxon>
        <taxon>Streptophyta</taxon>
        <taxon>Embryophyta</taxon>
        <taxon>Tracheophyta</taxon>
        <taxon>Spermatophyta</taxon>
        <taxon>Magnoliopsida</taxon>
        <taxon>eudicotyledons</taxon>
        <taxon>Gunneridae</taxon>
        <taxon>Pentapetalae</taxon>
        <taxon>rosids</taxon>
        <taxon>malvids</taxon>
        <taxon>Sapindales</taxon>
        <taxon>Rutaceae</taxon>
        <taxon>Aurantioideae</taxon>
        <taxon>Citrus</taxon>
    </lineage>
</organism>
<name>A0AAP0MW05_9ROSI</name>
<keyword evidence="1" id="KW-1133">Transmembrane helix</keyword>
<keyword evidence="1" id="KW-0812">Transmembrane</keyword>
<evidence type="ECO:0000313" key="2">
    <source>
        <dbReference type="EMBL" id="KAK9228055.1"/>
    </source>
</evidence>
<feature type="transmembrane region" description="Helical" evidence="1">
    <location>
        <begin position="6"/>
        <end position="24"/>
    </location>
</feature>
<evidence type="ECO:0000313" key="3">
    <source>
        <dbReference type="Proteomes" id="UP001428341"/>
    </source>
</evidence>
<accession>A0AAP0MW05</accession>
<reference evidence="2 3" key="1">
    <citation type="submission" date="2024-05" db="EMBL/GenBank/DDBJ databases">
        <title>Haplotype-resolved chromosome-level genome assembly of Huyou (Citrus changshanensis).</title>
        <authorList>
            <person name="Miao C."/>
            <person name="Chen W."/>
            <person name="Wu Y."/>
            <person name="Wang L."/>
            <person name="Zhao S."/>
            <person name="Grierson D."/>
            <person name="Xu C."/>
            <person name="Chen K."/>
        </authorList>
    </citation>
    <scope>NUCLEOTIDE SEQUENCE [LARGE SCALE GENOMIC DNA]</scope>
    <source>
        <strain evidence="2">01-14</strain>
        <tissue evidence="2">Leaf</tissue>
    </source>
</reference>
<dbReference type="Proteomes" id="UP001428341">
    <property type="component" value="Unassembled WGS sequence"/>
</dbReference>
<protein>
    <submittedName>
        <fullName evidence="2">Uncharacterized protein</fullName>
    </submittedName>
</protein>
<dbReference type="AlphaFoldDB" id="A0AAP0MW05"/>